<dbReference type="Proteomes" id="UP000683310">
    <property type="component" value="Chromosome"/>
</dbReference>
<accession>A0ABX8CKS3</accession>
<feature type="region of interest" description="Disordered" evidence="1">
    <location>
        <begin position="1"/>
        <end position="21"/>
    </location>
</feature>
<dbReference type="RefSeq" id="WP_213555556.1">
    <property type="nucleotide sequence ID" value="NZ_JBHZDI010000038.1"/>
</dbReference>
<reference evidence="2 3" key="1">
    <citation type="submission" date="2021-04" db="EMBL/GenBank/DDBJ databases">
        <title>Nocardia tengchongensis.</title>
        <authorList>
            <person name="Zhuang k."/>
            <person name="Ran Y."/>
            <person name="Li W."/>
        </authorList>
    </citation>
    <scope>NUCLEOTIDE SEQUENCE [LARGE SCALE GENOMIC DNA]</scope>
    <source>
        <strain evidence="2 3">CFH S0057</strain>
    </source>
</reference>
<gene>
    <name evidence="2" type="ORF">KHQ06_24505</name>
</gene>
<organism evidence="2 3">
    <name type="scientific">Nocardia tengchongensis</name>
    <dbReference type="NCBI Taxonomy" id="2055889"/>
    <lineage>
        <taxon>Bacteria</taxon>
        <taxon>Bacillati</taxon>
        <taxon>Actinomycetota</taxon>
        <taxon>Actinomycetes</taxon>
        <taxon>Mycobacteriales</taxon>
        <taxon>Nocardiaceae</taxon>
        <taxon>Nocardia</taxon>
    </lineage>
</organism>
<name>A0ABX8CKS3_9NOCA</name>
<sequence>MSENVDQSSGEPTPLTAPSATHKVVLREIQNTAKQCTDMLEAHRRVGQVTGTIAPDAFYSVYQRRNERGRELEDIARAGGVPENWITHVRTKGEQSTIWHDVHKYWPTPEPVDRRALIENVSAEARTLRLALAVSATGKIFDANGQRLWPVGALNDYMGASWKRISGIGALLNLTAPEREQIWPTSPGWAYTAVATVRAWDHRALTDWRDQDLDLSEPPEAYRARLLAELPIAEQHPIVPPYSTLVDLVGAAHRNLEHPTERLADDTPASAVPIDAGNGEAIAEAVAAASLDGEQPPGSGFDDVARQPGEYRPPLLEAPGPEP</sequence>
<evidence type="ECO:0000313" key="2">
    <source>
        <dbReference type="EMBL" id="QVI19524.1"/>
    </source>
</evidence>
<feature type="region of interest" description="Disordered" evidence="1">
    <location>
        <begin position="289"/>
        <end position="323"/>
    </location>
</feature>
<evidence type="ECO:0000256" key="1">
    <source>
        <dbReference type="SAM" id="MobiDB-lite"/>
    </source>
</evidence>
<dbReference type="EMBL" id="CP074371">
    <property type="protein sequence ID" value="QVI19524.1"/>
    <property type="molecule type" value="Genomic_DNA"/>
</dbReference>
<evidence type="ECO:0000313" key="3">
    <source>
        <dbReference type="Proteomes" id="UP000683310"/>
    </source>
</evidence>
<proteinExistence type="predicted"/>
<protein>
    <submittedName>
        <fullName evidence="2">Uncharacterized protein</fullName>
    </submittedName>
</protein>
<feature type="compositionally biased region" description="Polar residues" evidence="1">
    <location>
        <begin position="1"/>
        <end position="19"/>
    </location>
</feature>
<keyword evidence="3" id="KW-1185">Reference proteome</keyword>